<evidence type="ECO:0000313" key="3">
    <source>
        <dbReference type="EMBL" id="KKK59438.1"/>
    </source>
</evidence>
<reference evidence="3" key="1">
    <citation type="journal article" date="2015" name="Nature">
        <title>Complex archaea that bridge the gap between prokaryotes and eukaryotes.</title>
        <authorList>
            <person name="Spang A."/>
            <person name="Saw J.H."/>
            <person name="Jorgensen S.L."/>
            <person name="Zaremba-Niedzwiedzka K."/>
            <person name="Martijn J."/>
            <person name="Lind A.E."/>
            <person name="van Eijk R."/>
            <person name="Schleper C."/>
            <person name="Guy L."/>
            <person name="Ettema T.J."/>
        </authorList>
    </citation>
    <scope>NUCLEOTIDE SEQUENCE</scope>
</reference>
<dbReference type="InterPro" id="IPR016055">
    <property type="entry name" value="A-D-PHexomutase_a/b/a-I/II/III"/>
</dbReference>
<sequence>MGRLMVGVSGVRGTVPDTLTADVAKSFGRAFATMLGAGKTVVLGRDTRTSGPMIRDAVVAGVTAGGNVPL</sequence>
<dbReference type="Gene3D" id="3.40.120.10">
    <property type="entry name" value="Alpha-D-Glucose-1,6-Bisphosphate, subunit A, domain 3"/>
    <property type="match status" value="1"/>
</dbReference>
<evidence type="ECO:0000256" key="1">
    <source>
        <dbReference type="ARBA" id="ARBA00010231"/>
    </source>
</evidence>
<dbReference type="GO" id="GO:0005975">
    <property type="term" value="P:carbohydrate metabolic process"/>
    <property type="evidence" value="ECO:0007669"/>
    <property type="project" value="InterPro"/>
</dbReference>
<feature type="non-terminal residue" evidence="3">
    <location>
        <position position="70"/>
    </location>
</feature>
<dbReference type="InterPro" id="IPR005844">
    <property type="entry name" value="A-D-PHexomutase_a/b/a-I"/>
</dbReference>
<feature type="domain" description="Alpha-D-phosphohexomutase alpha/beta/alpha" evidence="2">
    <location>
        <begin position="5"/>
        <end position="66"/>
    </location>
</feature>
<comment type="similarity">
    <text evidence="1">Belongs to the phosphohexose mutase family.</text>
</comment>
<dbReference type="GO" id="GO:0016868">
    <property type="term" value="F:intramolecular phosphotransferase activity"/>
    <property type="evidence" value="ECO:0007669"/>
    <property type="project" value="InterPro"/>
</dbReference>
<protein>
    <recommendedName>
        <fullName evidence="2">Alpha-D-phosphohexomutase alpha/beta/alpha domain-containing protein</fullName>
    </recommendedName>
</protein>
<name>A0A0F8WS08_9ZZZZ</name>
<comment type="caution">
    <text evidence="3">The sequence shown here is derived from an EMBL/GenBank/DDBJ whole genome shotgun (WGS) entry which is preliminary data.</text>
</comment>
<evidence type="ECO:0000259" key="2">
    <source>
        <dbReference type="Pfam" id="PF02878"/>
    </source>
</evidence>
<accession>A0A0F8WS08</accession>
<dbReference type="AlphaFoldDB" id="A0A0F8WS08"/>
<dbReference type="EMBL" id="LAZR01063479">
    <property type="protein sequence ID" value="KKK59438.1"/>
    <property type="molecule type" value="Genomic_DNA"/>
</dbReference>
<proteinExistence type="inferred from homology"/>
<organism evidence="3">
    <name type="scientific">marine sediment metagenome</name>
    <dbReference type="NCBI Taxonomy" id="412755"/>
    <lineage>
        <taxon>unclassified sequences</taxon>
        <taxon>metagenomes</taxon>
        <taxon>ecological metagenomes</taxon>
    </lineage>
</organism>
<dbReference type="Pfam" id="PF02878">
    <property type="entry name" value="PGM_PMM_I"/>
    <property type="match status" value="1"/>
</dbReference>
<gene>
    <name evidence="3" type="ORF">LCGC14_3034400</name>
</gene>
<dbReference type="SUPFAM" id="SSF53738">
    <property type="entry name" value="Phosphoglucomutase, first 3 domains"/>
    <property type="match status" value="1"/>
</dbReference>